<reference evidence="1 2" key="1">
    <citation type="submission" date="2018-10" db="EMBL/GenBank/DDBJ databases">
        <title>Parasedimentitalea marina sp. nov., a psychrophilic bacterium isolated from deep seawater of the New Britain Trench.</title>
        <authorList>
            <person name="Cao J."/>
        </authorList>
    </citation>
    <scope>NUCLEOTIDE SEQUENCE [LARGE SCALE GENOMIC DNA]</scope>
    <source>
        <strain evidence="1 2">W43</strain>
    </source>
</reference>
<proteinExistence type="predicted"/>
<evidence type="ECO:0000313" key="1">
    <source>
        <dbReference type="EMBL" id="AZV77953.1"/>
    </source>
</evidence>
<dbReference type="AlphaFoldDB" id="A0A3T0N1P9"/>
<dbReference type="EMBL" id="CP033219">
    <property type="protein sequence ID" value="AZV77953.1"/>
    <property type="molecule type" value="Genomic_DNA"/>
</dbReference>
<keyword evidence="2" id="KW-1185">Reference proteome</keyword>
<sequence>MAASVTLQHSIDWRHECPVWIVHVLTERTAPELGKGDYLRIAAVETNRSEGPETTFRAECLNSLTRD</sequence>
<accession>A0A3T0N1P9</accession>
<dbReference type="Proteomes" id="UP000283063">
    <property type="component" value="Chromosome"/>
</dbReference>
<protein>
    <submittedName>
        <fullName evidence="1">Uncharacterized protein</fullName>
    </submittedName>
</protein>
<organism evidence="1 2">
    <name type="scientific">Parasedimentitalea marina</name>
    <dbReference type="NCBI Taxonomy" id="2483033"/>
    <lineage>
        <taxon>Bacteria</taxon>
        <taxon>Pseudomonadati</taxon>
        <taxon>Pseudomonadota</taxon>
        <taxon>Alphaproteobacteria</taxon>
        <taxon>Rhodobacterales</taxon>
        <taxon>Paracoccaceae</taxon>
        <taxon>Parasedimentitalea</taxon>
    </lineage>
</organism>
<gene>
    <name evidence="1" type="ORF">EBB79_08615</name>
</gene>
<evidence type="ECO:0000313" key="2">
    <source>
        <dbReference type="Proteomes" id="UP000283063"/>
    </source>
</evidence>
<dbReference type="KEGG" id="sedi:EBB79_08615"/>
<name>A0A3T0N1P9_9RHOB</name>